<keyword evidence="7" id="KW-1185">Reference proteome</keyword>
<evidence type="ECO:0000259" key="5">
    <source>
        <dbReference type="PROSITE" id="PS51352"/>
    </source>
</evidence>
<evidence type="ECO:0000313" key="6">
    <source>
        <dbReference type="EMBL" id="RXG11394.1"/>
    </source>
</evidence>
<dbReference type="SUPFAM" id="SSF52833">
    <property type="entry name" value="Thioredoxin-like"/>
    <property type="match status" value="1"/>
</dbReference>
<dbReference type="PANTHER" id="PTHR42852">
    <property type="entry name" value="THIOL:DISULFIDE INTERCHANGE PROTEIN DSBE"/>
    <property type="match status" value="1"/>
</dbReference>
<dbReference type="PANTHER" id="PTHR42852:SF6">
    <property type="entry name" value="THIOL:DISULFIDE INTERCHANGE PROTEIN DSBE"/>
    <property type="match status" value="1"/>
</dbReference>
<dbReference type="GO" id="GO:0016491">
    <property type="term" value="F:oxidoreductase activity"/>
    <property type="evidence" value="ECO:0007669"/>
    <property type="project" value="InterPro"/>
</dbReference>
<dbReference type="InterPro" id="IPR025380">
    <property type="entry name" value="DUF4369"/>
</dbReference>
<name>A0A4Q0NND9_9FLAO</name>
<evidence type="ECO:0000313" key="7">
    <source>
        <dbReference type="Proteomes" id="UP000289821"/>
    </source>
</evidence>
<dbReference type="InterPro" id="IPR036249">
    <property type="entry name" value="Thioredoxin-like_sf"/>
</dbReference>
<dbReference type="InterPro" id="IPR000866">
    <property type="entry name" value="AhpC/TSA"/>
</dbReference>
<accession>A0A4Q0NND9</accession>
<evidence type="ECO:0000256" key="2">
    <source>
        <dbReference type="ARBA" id="ARBA00022748"/>
    </source>
</evidence>
<dbReference type="GO" id="GO:0016209">
    <property type="term" value="F:antioxidant activity"/>
    <property type="evidence" value="ECO:0007669"/>
    <property type="project" value="InterPro"/>
</dbReference>
<dbReference type="CDD" id="cd02966">
    <property type="entry name" value="TlpA_like_family"/>
    <property type="match status" value="1"/>
</dbReference>
<evidence type="ECO:0000256" key="3">
    <source>
        <dbReference type="ARBA" id="ARBA00023157"/>
    </source>
</evidence>
<organism evidence="6 7">
    <name type="scientific">Leeuwenhoekiella aestuarii</name>
    <dbReference type="NCBI Taxonomy" id="2249426"/>
    <lineage>
        <taxon>Bacteria</taxon>
        <taxon>Pseudomonadati</taxon>
        <taxon>Bacteroidota</taxon>
        <taxon>Flavobacteriia</taxon>
        <taxon>Flavobacteriales</taxon>
        <taxon>Flavobacteriaceae</taxon>
        <taxon>Leeuwenhoekiella</taxon>
    </lineage>
</organism>
<evidence type="ECO:0000256" key="1">
    <source>
        <dbReference type="ARBA" id="ARBA00004196"/>
    </source>
</evidence>
<comment type="caution">
    <text evidence="6">The sequence shown here is derived from an EMBL/GenBank/DDBJ whole genome shotgun (WGS) entry which is preliminary data.</text>
</comment>
<proteinExistence type="predicted"/>
<dbReference type="InterPro" id="IPR050553">
    <property type="entry name" value="Thioredoxin_ResA/DsbE_sf"/>
</dbReference>
<sequence length="377" mass="42444">MCLAVLTAVQCKNTGSEEKPEATEQFKISGIIKDKSSGMVYLKELNAPEGTDPKLDSVELQEGYFSFTGRVDAAKWYSLKTADTLERPLYFILSNDDITIKAVKDSLYTGKITGAIVNAEYQDYYDNYFNQVRLKARPVYGLLDSLNQGGKRELSKDERTMIDKQFEDLGMLSDSLSKLYVSKNNTSLAAPIIIKERYIQYPDPEKAQELYDLLEPSVKDSYYGVELAEALEGYKAVAIGSIAPAIKNQVDLEGKKIGLEDYKGKYVLVDFWASWCGPCRKENPNVLKAYNTYHDKGLEILAISLDDKRDLWEKAIDKDGLPWEHVSDLKGFKNQAAEDYSVSAIPQNFLIDPDGVIVSTNLREEGLHQKLAEIFDK</sequence>
<keyword evidence="3" id="KW-1015">Disulfide bond</keyword>
<comment type="subcellular location">
    <subcellularLocation>
        <location evidence="1">Cell envelope</location>
    </subcellularLocation>
</comment>
<feature type="domain" description="Thioredoxin" evidence="5">
    <location>
        <begin position="237"/>
        <end position="377"/>
    </location>
</feature>
<dbReference type="GO" id="GO:0017004">
    <property type="term" value="P:cytochrome complex assembly"/>
    <property type="evidence" value="ECO:0007669"/>
    <property type="project" value="UniProtKB-KW"/>
</dbReference>
<dbReference type="AlphaFoldDB" id="A0A4Q0NND9"/>
<dbReference type="Proteomes" id="UP000289821">
    <property type="component" value="Unassembled WGS sequence"/>
</dbReference>
<protein>
    <submittedName>
        <fullName evidence="6">Peroxiredoxin</fullName>
    </submittedName>
</protein>
<dbReference type="InterPro" id="IPR017937">
    <property type="entry name" value="Thioredoxin_CS"/>
</dbReference>
<dbReference type="Pfam" id="PF14289">
    <property type="entry name" value="DUF4369"/>
    <property type="match status" value="1"/>
</dbReference>
<evidence type="ECO:0000256" key="4">
    <source>
        <dbReference type="ARBA" id="ARBA00023284"/>
    </source>
</evidence>
<dbReference type="EMBL" id="QOVI01000011">
    <property type="protein sequence ID" value="RXG11394.1"/>
    <property type="molecule type" value="Genomic_DNA"/>
</dbReference>
<keyword evidence="2" id="KW-0201">Cytochrome c-type biogenesis</keyword>
<dbReference type="PROSITE" id="PS51352">
    <property type="entry name" value="THIOREDOXIN_2"/>
    <property type="match status" value="1"/>
</dbReference>
<dbReference type="Gene3D" id="3.40.30.10">
    <property type="entry name" value="Glutaredoxin"/>
    <property type="match status" value="1"/>
</dbReference>
<gene>
    <name evidence="6" type="ORF">DSM04_1115</name>
</gene>
<dbReference type="GO" id="GO:0030313">
    <property type="term" value="C:cell envelope"/>
    <property type="evidence" value="ECO:0007669"/>
    <property type="project" value="UniProtKB-SubCell"/>
</dbReference>
<keyword evidence="4" id="KW-0676">Redox-active center</keyword>
<dbReference type="InterPro" id="IPR013766">
    <property type="entry name" value="Thioredoxin_domain"/>
</dbReference>
<dbReference type="Pfam" id="PF00578">
    <property type="entry name" value="AhpC-TSA"/>
    <property type="match status" value="1"/>
</dbReference>
<dbReference type="PROSITE" id="PS00194">
    <property type="entry name" value="THIOREDOXIN_1"/>
    <property type="match status" value="1"/>
</dbReference>
<reference evidence="6 7" key="1">
    <citation type="submission" date="2018-07" db="EMBL/GenBank/DDBJ databases">
        <title>Leeuwenhoekiella genomics.</title>
        <authorList>
            <person name="Tahon G."/>
            <person name="Willems A."/>
        </authorList>
    </citation>
    <scope>NUCLEOTIDE SEQUENCE [LARGE SCALE GENOMIC DNA]</scope>
    <source>
        <strain evidence="6 7">R-50232</strain>
    </source>
</reference>